<dbReference type="InterPro" id="IPR000160">
    <property type="entry name" value="GGDEF_dom"/>
</dbReference>
<evidence type="ECO:0000313" key="11">
    <source>
        <dbReference type="EMBL" id="AKE52214.1"/>
    </source>
</evidence>
<dbReference type="KEGG" id="kge:TQ33_1258"/>
<feature type="chain" id="PRO_5002510412" description="cyclic-guanylate-specific phosphodiesterase" evidence="6">
    <location>
        <begin position="28"/>
        <end position="889"/>
    </location>
</feature>
<dbReference type="SMART" id="SM00062">
    <property type="entry name" value="PBPb"/>
    <property type="match status" value="1"/>
</dbReference>
<dbReference type="Gene3D" id="3.20.20.450">
    <property type="entry name" value="EAL domain"/>
    <property type="match status" value="1"/>
</dbReference>
<dbReference type="Gene3D" id="3.30.450.20">
    <property type="entry name" value="PAS domain"/>
    <property type="match status" value="1"/>
</dbReference>
<dbReference type="SUPFAM" id="SSF55073">
    <property type="entry name" value="Nucleotide cyclase"/>
    <property type="match status" value="1"/>
</dbReference>
<dbReference type="PROSITE" id="PS50112">
    <property type="entry name" value="PAS"/>
    <property type="match status" value="1"/>
</dbReference>
<evidence type="ECO:0000313" key="12">
    <source>
        <dbReference type="Proteomes" id="UP000034071"/>
    </source>
</evidence>
<evidence type="ECO:0000256" key="4">
    <source>
        <dbReference type="ARBA" id="ARBA00051114"/>
    </source>
</evidence>
<dbReference type="Proteomes" id="UP000034071">
    <property type="component" value="Chromosome"/>
</dbReference>
<feature type="domain" description="EAL" evidence="9">
    <location>
        <begin position="612"/>
        <end position="866"/>
    </location>
</feature>
<evidence type="ECO:0000256" key="1">
    <source>
        <dbReference type="ARBA" id="ARBA00001946"/>
    </source>
</evidence>
<dbReference type="STRING" id="914150.TQ33_1258"/>
<keyword evidence="5" id="KW-0812">Transmembrane</keyword>
<dbReference type="FunFam" id="3.30.70.270:FF:000001">
    <property type="entry name" value="Diguanylate cyclase domain protein"/>
    <property type="match status" value="1"/>
</dbReference>
<dbReference type="PANTHER" id="PTHR44757">
    <property type="entry name" value="DIGUANYLATE CYCLASE DGCP"/>
    <property type="match status" value="1"/>
</dbReference>
<name>A0A0F6TQN8_9GAMM</name>
<accession>A0A0F6TQN8</accession>
<keyword evidence="12" id="KW-1185">Reference proteome</keyword>
<evidence type="ECO:0000259" key="9">
    <source>
        <dbReference type="PROSITE" id="PS50883"/>
    </source>
</evidence>
<dbReference type="InterPro" id="IPR035919">
    <property type="entry name" value="EAL_sf"/>
</dbReference>
<keyword evidence="5" id="KW-1133">Transmembrane helix</keyword>
<dbReference type="InterPro" id="IPR043128">
    <property type="entry name" value="Rev_trsase/Diguanyl_cyclase"/>
</dbReference>
<dbReference type="Pfam" id="PF00497">
    <property type="entry name" value="SBP_bac_3"/>
    <property type="match status" value="1"/>
</dbReference>
<dbReference type="PATRIC" id="fig|914150.5.peg.1275"/>
<evidence type="ECO:0000259" key="8">
    <source>
        <dbReference type="PROSITE" id="PS50113"/>
    </source>
</evidence>
<dbReference type="PROSITE" id="PS50887">
    <property type="entry name" value="GGDEF"/>
    <property type="match status" value="1"/>
</dbReference>
<evidence type="ECO:0000256" key="5">
    <source>
        <dbReference type="SAM" id="Phobius"/>
    </source>
</evidence>
<dbReference type="EC" id="3.1.4.52" evidence="2"/>
<dbReference type="CDD" id="cd00130">
    <property type="entry name" value="PAS"/>
    <property type="match status" value="1"/>
</dbReference>
<keyword evidence="5" id="KW-0472">Membrane</keyword>
<dbReference type="Pfam" id="PF00990">
    <property type="entry name" value="GGDEF"/>
    <property type="match status" value="1"/>
</dbReference>
<sequence>MQKLFFKTLALITLLSISSLLTLDALASDLNKEPKRSLRVAMFNAPPIMVVEQDGTNAGFMVELLETMAEKEGWNIEWVNLNWPEVIPKTLNHELDLIPFIAYSEDRAQYLDYNEEGILTGWGQVYVHKDALVPQNIIALSGKKIAVIKNEVYGIKLKNLCDLFIIECDFVEFQTYKQALGAIESKEVAAAVTSNLVSYSHDNPYIKQTPIVFEPRKVLFATAKNTNADLLATIDRYTKLWRFDGSSPYYQLKDKYLKGIIAEESAFPAWLVYTLLIVIGLLFVAALVALLLKKQVKKQTQDLEDQSDKIRQIINLVPHMIFATNTNGKLILANRYAADFFGIPMSEIEGCSQKDLIDHHPNSKNIFEDESLLLRRDAHAIQKEIEIYNVDGSKVTLNISKVPFITRFSRTPSVVTVGVDITDSKEYERQIQHMAQHDSLTELPNRLLLNDRIHQSLALTKRYGHSGAVLFIDLDYFKTINDSLGHMAGDTLLQKVAERLQTIVREGDTVSRLGGDEFIVQLNQLSGDPKKAERVACKIAEKINFTLAQEYNVSGNKLFSTASIGIVIYPRDAENEEAIIQRADTAMYYAKSMGRNRYAVFKKAMEKAVVRKHVLEKELRKALAESRFIIRYQPQITQDGNKFIGAEALLRWSHPTEGIISPAEFIPIAEENHLIIPIGEWVLKQVCYQIKHWLEQHGYSPFITVNLSVVQIRNSDLVSYIKKLLDQTKIPPQLLELEVTETVLLHEARVSIDILNELKKLGVKLSIDDFGTGYSSLTYLKKLPLDKLKIDRSFVKDVPGDPDSETIIRTVIGMSLDMGLEVIAEGVETKEQLDYLIKEHCSLFQGFYFDPPISLEQLEEKYFANLHKSVTSNPKVVHLENYSKRTNKK</sequence>
<dbReference type="PROSITE" id="PS50113">
    <property type="entry name" value="PAC"/>
    <property type="match status" value="1"/>
</dbReference>
<protein>
    <recommendedName>
        <fullName evidence="2">cyclic-guanylate-specific phosphodiesterase</fullName>
        <ecNumber evidence="2">3.1.4.52</ecNumber>
    </recommendedName>
</protein>
<evidence type="ECO:0000256" key="6">
    <source>
        <dbReference type="SAM" id="SignalP"/>
    </source>
</evidence>
<keyword evidence="6" id="KW-0732">Signal</keyword>
<dbReference type="InterPro" id="IPR001638">
    <property type="entry name" value="Solute-binding_3/MltF_N"/>
</dbReference>
<organism evidence="11 12">
    <name type="scientific">Kangiella geojedonensis</name>
    <dbReference type="NCBI Taxonomy" id="914150"/>
    <lineage>
        <taxon>Bacteria</taxon>
        <taxon>Pseudomonadati</taxon>
        <taxon>Pseudomonadota</taxon>
        <taxon>Gammaproteobacteria</taxon>
        <taxon>Kangiellales</taxon>
        <taxon>Kangiellaceae</taxon>
        <taxon>Kangiella</taxon>
    </lineage>
</organism>
<proteinExistence type="predicted"/>
<dbReference type="NCBIfam" id="TIGR00254">
    <property type="entry name" value="GGDEF"/>
    <property type="match status" value="1"/>
</dbReference>
<dbReference type="SMART" id="SM00052">
    <property type="entry name" value="EAL"/>
    <property type="match status" value="1"/>
</dbReference>
<dbReference type="GO" id="GO:0071111">
    <property type="term" value="F:cyclic-guanylate-specific phosphodiesterase activity"/>
    <property type="evidence" value="ECO:0007669"/>
    <property type="project" value="UniProtKB-EC"/>
</dbReference>
<dbReference type="CDD" id="cd01949">
    <property type="entry name" value="GGDEF"/>
    <property type="match status" value="1"/>
</dbReference>
<dbReference type="PROSITE" id="PS50883">
    <property type="entry name" value="EAL"/>
    <property type="match status" value="1"/>
</dbReference>
<dbReference type="Pfam" id="PF00563">
    <property type="entry name" value="EAL"/>
    <property type="match status" value="1"/>
</dbReference>
<dbReference type="SUPFAM" id="SSF141868">
    <property type="entry name" value="EAL domain-like"/>
    <property type="match status" value="1"/>
</dbReference>
<reference evidence="11 12" key="1">
    <citation type="submission" date="2015-02" db="EMBL/GenBank/DDBJ databases">
        <title>Complete genome sequence of Kangiella geojedonensis strain YCS-5T.</title>
        <authorList>
            <person name="Kim K.M."/>
        </authorList>
    </citation>
    <scope>NUCLEOTIDE SEQUENCE [LARGE SCALE GENOMIC DNA]</scope>
    <source>
        <strain evidence="11 12">YCS-5</strain>
    </source>
</reference>
<dbReference type="CDD" id="cd01948">
    <property type="entry name" value="EAL"/>
    <property type="match status" value="1"/>
</dbReference>
<dbReference type="InterPro" id="IPR001633">
    <property type="entry name" value="EAL_dom"/>
</dbReference>
<feature type="transmembrane region" description="Helical" evidence="5">
    <location>
        <begin position="270"/>
        <end position="292"/>
    </location>
</feature>
<dbReference type="NCBIfam" id="TIGR00229">
    <property type="entry name" value="sensory_box"/>
    <property type="match status" value="1"/>
</dbReference>
<dbReference type="AlphaFoldDB" id="A0A0F6TQN8"/>
<comment type="catalytic activity">
    <reaction evidence="4">
        <text>3',3'-c-di-GMP + H2O = 5'-phosphoguanylyl(3'-&gt;5')guanosine + H(+)</text>
        <dbReference type="Rhea" id="RHEA:24902"/>
        <dbReference type="ChEBI" id="CHEBI:15377"/>
        <dbReference type="ChEBI" id="CHEBI:15378"/>
        <dbReference type="ChEBI" id="CHEBI:58754"/>
        <dbReference type="ChEBI" id="CHEBI:58805"/>
        <dbReference type="EC" id="3.1.4.52"/>
    </reaction>
    <physiologicalReaction direction="left-to-right" evidence="4">
        <dbReference type="Rhea" id="RHEA:24903"/>
    </physiologicalReaction>
</comment>
<dbReference type="Pfam" id="PF13426">
    <property type="entry name" value="PAS_9"/>
    <property type="match status" value="1"/>
</dbReference>
<dbReference type="Gene3D" id="3.30.70.270">
    <property type="match status" value="1"/>
</dbReference>
<feature type="signal peptide" evidence="6">
    <location>
        <begin position="1"/>
        <end position="27"/>
    </location>
</feature>
<dbReference type="EMBL" id="CP010975">
    <property type="protein sequence ID" value="AKE52214.1"/>
    <property type="molecule type" value="Genomic_DNA"/>
</dbReference>
<dbReference type="InterPro" id="IPR029787">
    <property type="entry name" value="Nucleotide_cyclase"/>
</dbReference>
<evidence type="ECO:0000259" key="10">
    <source>
        <dbReference type="PROSITE" id="PS50887"/>
    </source>
</evidence>
<dbReference type="InterPro" id="IPR052155">
    <property type="entry name" value="Biofilm_reg_signaling"/>
</dbReference>
<dbReference type="Gene3D" id="3.40.190.10">
    <property type="entry name" value="Periplasmic binding protein-like II"/>
    <property type="match status" value="2"/>
</dbReference>
<dbReference type="FunFam" id="3.20.20.450:FF:000001">
    <property type="entry name" value="Cyclic di-GMP phosphodiesterase yahA"/>
    <property type="match status" value="1"/>
</dbReference>
<dbReference type="GO" id="GO:0071732">
    <property type="term" value="P:cellular response to nitric oxide"/>
    <property type="evidence" value="ECO:0007669"/>
    <property type="project" value="UniProtKB-ARBA"/>
</dbReference>
<dbReference type="InterPro" id="IPR000700">
    <property type="entry name" value="PAS-assoc_C"/>
</dbReference>
<dbReference type="SUPFAM" id="SSF53850">
    <property type="entry name" value="Periplasmic binding protein-like II"/>
    <property type="match status" value="1"/>
</dbReference>
<evidence type="ECO:0000259" key="7">
    <source>
        <dbReference type="PROSITE" id="PS50112"/>
    </source>
</evidence>
<feature type="domain" description="GGDEF" evidence="10">
    <location>
        <begin position="465"/>
        <end position="603"/>
    </location>
</feature>
<dbReference type="PANTHER" id="PTHR44757:SF2">
    <property type="entry name" value="BIOFILM ARCHITECTURE MAINTENANCE PROTEIN MBAA"/>
    <property type="match status" value="1"/>
</dbReference>
<feature type="domain" description="PAC" evidence="8">
    <location>
        <begin position="381"/>
        <end position="433"/>
    </location>
</feature>
<dbReference type="SUPFAM" id="SSF55785">
    <property type="entry name" value="PYP-like sensor domain (PAS domain)"/>
    <property type="match status" value="1"/>
</dbReference>
<keyword evidence="3" id="KW-0973">c-di-GMP</keyword>
<evidence type="ECO:0000256" key="3">
    <source>
        <dbReference type="ARBA" id="ARBA00022636"/>
    </source>
</evidence>
<comment type="cofactor">
    <cofactor evidence="1">
        <name>Mg(2+)</name>
        <dbReference type="ChEBI" id="CHEBI:18420"/>
    </cofactor>
</comment>
<dbReference type="InterPro" id="IPR000014">
    <property type="entry name" value="PAS"/>
</dbReference>
<dbReference type="InterPro" id="IPR035965">
    <property type="entry name" value="PAS-like_dom_sf"/>
</dbReference>
<gene>
    <name evidence="11" type="ORF">TQ33_1258</name>
</gene>
<evidence type="ECO:0000256" key="2">
    <source>
        <dbReference type="ARBA" id="ARBA00012282"/>
    </source>
</evidence>
<feature type="domain" description="PAS" evidence="7">
    <location>
        <begin position="306"/>
        <end position="350"/>
    </location>
</feature>
<dbReference type="SMART" id="SM00267">
    <property type="entry name" value="GGDEF"/>
    <property type="match status" value="1"/>
</dbReference>
<dbReference type="HOGENOM" id="CLU_000445_70_36_6"/>